<dbReference type="EnsemblMetazoa" id="AFUN006498-RA">
    <property type="protein sequence ID" value="AFUN006498-PA"/>
    <property type="gene ID" value="AFUN006498"/>
</dbReference>
<feature type="domain" description="Anoctamin dimerisation" evidence="2">
    <location>
        <begin position="507"/>
        <end position="581"/>
    </location>
</feature>
<evidence type="ECO:0000313" key="3">
    <source>
        <dbReference type="EnsemblMetazoa" id="AFUN006498-PA"/>
    </source>
</evidence>
<name>A0A182RJT0_ANOFN</name>
<proteinExistence type="predicted"/>
<feature type="region of interest" description="Disordered" evidence="1">
    <location>
        <begin position="480"/>
        <end position="506"/>
    </location>
</feature>
<feature type="region of interest" description="Disordered" evidence="1">
    <location>
        <begin position="265"/>
        <end position="289"/>
    </location>
</feature>
<feature type="compositionally biased region" description="Low complexity" evidence="1">
    <location>
        <begin position="273"/>
        <end position="284"/>
    </location>
</feature>
<feature type="compositionally biased region" description="Polar residues" evidence="1">
    <location>
        <begin position="459"/>
        <end position="468"/>
    </location>
</feature>
<feature type="compositionally biased region" description="Polar residues" evidence="1">
    <location>
        <begin position="144"/>
        <end position="153"/>
    </location>
</feature>
<dbReference type="GO" id="GO:0046983">
    <property type="term" value="F:protein dimerization activity"/>
    <property type="evidence" value="ECO:0007669"/>
    <property type="project" value="InterPro"/>
</dbReference>
<organism evidence="3">
    <name type="scientific">Anopheles funestus</name>
    <name type="common">African malaria mosquito</name>
    <dbReference type="NCBI Taxonomy" id="62324"/>
    <lineage>
        <taxon>Eukaryota</taxon>
        <taxon>Metazoa</taxon>
        <taxon>Ecdysozoa</taxon>
        <taxon>Arthropoda</taxon>
        <taxon>Hexapoda</taxon>
        <taxon>Insecta</taxon>
        <taxon>Pterygota</taxon>
        <taxon>Neoptera</taxon>
        <taxon>Endopterygota</taxon>
        <taxon>Diptera</taxon>
        <taxon>Nematocera</taxon>
        <taxon>Culicoidea</taxon>
        <taxon>Culicidae</taxon>
        <taxon>Anophelinae</taxon>
        <taxon>Anopheles</taxon>
    </lineage>
</organism>
<feature type="region of interest" description="Disordered" evidence="1">
    <location>
        <begin position="65"/>
        <end position="103"/>
    </location>
</feature>
<dbReference type="InterPro" id="IPR032394">
    <property type="entry name" value="Anoct_dimer"/>
</dbReference>
<evidence type="ECO:0000259" key="2">
    <source>
        <dbReference type="Pfam" id="PF16178"/>
    </source>
</evidence>
<dbReference type="VEuPathDB" id="VectorBase:AFUN2_008253"/>
<dbReference type="AlphaFoldDB" id="A0A182RJT0"/>
<feature type="compositionally biased region" description="Basic and acidic residues" evidence="1">
    <location>
        <begin position="482"/>
        <end position="506"/>
    </location>
</feature>
<evidence type="ECO:0000256" key="1">
    <source>
        <dbReference type="SAM" id="MobiDB-lite"/>
    </source>
</evidence>
<feature type="compositionally biased region" description="Polar residues" evidence="1">
    <location>
        <begin position="69"/>
        <end position="103"/>
    </location>
</feature>
<reference evidence="3" key="1">
    <citation type="submission" date="2020-05" db="UniProtKB">
        <authorList>
            <consortium name="EnsemblMetazoa"/>
        </authorList>
    </citation>
    <scope>IDENTIFICATION</scope>
    <source>
        <strain evidence="3">FUMOZ</strain>
    </source>
</reference>
<feature type="region of interest" description="Disordered" evidence="1">
    <location>
        <begin position="359"/>
        <end position="385"/>
    </location>
</feature>
<sequence>MNKQRSHSCRDSRALIYPSRKFAGECNGVLHMWQLSSNFSDTVAVVSNSAKERALDCIETQKHCDTRNDSSSIDGYAPISNSTQSRSLNSASSRMATNSSADGSENFNHFSDAVDVGGHFDVLLPNCIVQQEKLYDENTKTEKQTVGSRTIHSSPVGKARSRRYSQDSCAPIYERLSVAGFVRNGTVNDSCQNFKLMTHQHQILMRHSTDNLRSINNHQGTPAGGLCSKRETVEMTAIGFGTEVGTELTNHGKTKYIMHRMTAQDLGSGNEPSSSQDSTASPSSTILPKPVEIVVENDSAPTNGYPSMVNGSTSNASPKDTNFIDKLPPLEDIMESPMLKTPVEKWLETEDRLSSEEIVPPYGTEEPSRSNLFGPKISASENIPGTPMDTPDIVSEFNKSFNSSTTSIINERRRSSSKLLGLATADRDPASVGGIGTGTHSSMSDHPKCGTAQGGQNFGGTSVDKNNSLSKGSLRNLLKLRKASDQSQDTRRSSQQDKEGLDPESLMFRDGRRKIDMVLCYEEDDQGVMTELDALKRHQRKLFHENLIREGLEFEVEDKAQAFDGKTYFVKIHIPWRTESRLCWKS</sequence>
<feature type="region of interest" description="Disordered" evidence="1">
    <location>
        <begin position="421"/>
        <end position="468"/>
    </location>
</feature>
<feature type="region of interest" description="Disordered" evidence="1">
    <location>
        <begin position="139"/>
        <end position="162"/>
    </location>
</feature>
<accession>A0A182RJT0</accession>
<protein>
    <submittedName>
        <fullName evidence="3">Anoct_dimer domain-containing protein</fullName>
    </submittedName>
</protein>
<dbReference type="Pfam" id="PF16178">
    <property type="entry name" value="Anoct_dimer"/>
    <property type="match status" value="1"/>
</dbReference>
<dbReference type="VEuPathDB" id="VectorBase:AFUN006498"/>